<dbReference type="Proteomes" id="UP000886653">
    <property type="component" value="Unassembled WGS sequence"/>
</dbReference>
<comment type="caution">
    <text evidence="2">The sequence shown here is derived from an EMBL/GenBank/DDBJ whole genome shotgun (WGS) entry which is preliminary data.</text>
</comment>
<organism evidence="2 3">
    <name type="scientific">Cronartium quercuum f. sp. fusiforme G11</name>
    <dbReference type="NCBI Taxonomy" id="708437"/>
    <lineage>
        <taxon>Eukaryota</taxon>
        <taxon>Fungi</taxon>
        <taxon>Dikarya</taxon>
        <taxon>Basidiomycota</taxon>
        <taxon>Pucciniomycotina</taxon>
        <taxon>Pucciniomycetes</taxon>
        <taxon>Pucciniales</taxon>
        <taxon>Coleosporiaceae</taxon>
        <taxon>Cronartium</taxon>
    </lineage>
</organism>
<evidence type="ECO:0000313" key="3">
    <source>
        <dbReference type="Proteomes" id="UP000886653"/>
    </source>
</evidence>
<feature type="compositionally biased region" description="Polar residues" evidence="1">
    <location>
        <begin position="117"/>
        <end position="131"/>
    </location>
</feature>
<gene>
    <name evidence="2" type="ORF">CROQUDRAFT_665592</name>
</gene>
<name>A0A9P6NA71_9BASI</name>
<feature type="compositionally biased region" description="Polar residues" evidence="1">
    <location>
        <begin position="147"/>
        <end position="158"/>
    </location>
</feature>
<keyword evidence="3" id="KW-1185">Reference proteome</keyword>
<dbReference type="AlphaFoldDB" id="A0A9P6NA71"/>
<protein>
    <submittedName>
        <fullName evidence="2">Uncharacterized protein</fullName>
    </submittedName>
</protein>
<sequence length="170" mass="18844">MNTTSFSLPPSASGSRFSSVTSNRSTSFFTPSKIDHRLTESGHSKRSAAIFYLKSFASIESSLSKFILAPTVRTRLTNFVFFAAFSSACVCVGARSLFPNYGFHSNSEAGKLKRSRQQASDPQLLSSTPSTVDDRREIPRCPLPFLHSQSVSEQPSSGRRQRRWLEEQAP</sequence>
<evidence type="ECO:0000313" key="2">
    <source>
        <dbReference type="EMBL" id="KAG0140135.1"/>
    </source>
</evidence>
<dbReference type="EMBL" id="MU167472">
    <property type="protein sequence ID" value="KAG0140135.1"/>
    <property type="molecule type" value="Genomic_DNA"/>
</dbReference>
<feature type="region of interest" description="Disordered" evidence="1">
    <location>
        <begin position="112"/>
        <end position="170"/>
    </location>
</feature>
<feature type="region of interest" description="Disordered" evidence="1">
    <location>
        <begin position="1"/>
        <end position="26"/>
    </location>
</feature>
<proteinExistence type="predicted"/>
<reference evidence="2" key="1">
    <citation type="submission" date="2013-11" db="EMBL/GenBank/DDBJ databases">
        <title>Genome sequence of the fusiform rust pathogen reveals effectors for host alternation and coevolution with pine.</title>
        <authorList>
            <consortium name="DOE Joint Genome Institute"/>
            <person name="Smith K."/>
            <person name="Pendleton A."/>
            <person name="Kubisiak T."/>
            <person name="Anderson C."/>
            <person name="Salamov A."/>
            <person name="Aerts A."/>
            <person name="Riley R."/>
            <person name="Clum A."/>
            <person name="Lindquist E."/>
            <person name="Ence D."/>
            <person name="Campbell M."/>
            <person name="Kronenberg Z."/>
            <person name="Feau N."/>
            <person name="Dhillon B."/>
            <person name="Hamelin R."/>
            <person name="Burleigh J."/>
            <person name="Smith J."/>
            <person name="Yandell M."/>
            <person name="Nelson C."/>
            <person name="Grigoriev I."/>
            <person name="Davis J."/>
        </authorList>
    </citation>
    <scope>NUCLEOTIDE SEQUENCE</scope>
    <source>
        <strain evidence="2">G11</strain>
    </source>
</reference>
<accession>A0A9P6NA71</accession>
<evidence type="ECO:0000256" key="1">
    <source>
        <dbReference type="SAM" id="MobiDB-lite"/>
    </source>
</evidence>